<dbReference type="GO" id="GO:0008716">
    <property type="term" value="F:D-alanine-D-alanine ligase activity"/>
    <property type="evidence" value="ECO:0007669"/>
    <property type="project" value="UniProtKB-UniRule"/>
</dbReference>
<dbReference type="Pfam" id="PF07478">
    <property type="entry name" value="Dala_Dala_lig_C"/>
    <property type="match status" value="1"/>
</dbReference>
<dbReference type="InterPro" id="IPR011761">
    <property type="entry name" value="ATP-grasp"/>
</dbReference>
<dbReference type="InterPro" id="IPR011127">
    <property type="entry name" value="Dala_Dala_lig_N"/>
</dbReference>
<evidence type="ECO:0000313" key="25">
    <source>
        <dbReference type="Proteomes" id="UP000094023"/>
    </source>
</evidence>
<dbReference type="HAMAP" id="MF_00047">
    <property type="entry name" value="Dala_Dala_lig"/>
    <property type="match status" value="1"/>
</dbReference>
<keyword evidence="6 18" id="KW-0963">Cytoplasm</keyword>
<keyword evidence="10 22" id="KW-0067">ATP-binding</keyword>
<evidence type="ECO:0000259" key="23">
    <source>
        <dbReference type="PROSITE" id="PS50975"/>
    </source>
</evidence>
<evidence type="ECO:0000256" key="14">
    <source>
        <dbReference type="ARBA" id="ARBA00023211"/>
    </source>
</evidence>
<dbReference type="GO" id="GO:0005829">
    <property type="term" value="C:cytosol"/>
    <property type="evidence" value="ECO:0007669"/>
    <property type="project" value="UniProtKB-ARBA"/>
</dbReference>
<evidence type="ECO:0000256" key="3">
    <source>
        <dbReference type="ARBA" id="ARBA00004496"/>
    </source>
</evidence>
<comment type="pathway">
    <text evidence="4 18">Cell wall biogenesis; peptidoglycan biosynthesis.</text>
</comment>
<evidence type="ECO:0000256" key="8">
    <source>
        <dbReference type="ARBA" id="ARBA00022723"/>
    </source>
</evidence>
<dbReference type="PATRIC" id="fig|1354337.4.peg.58"/>
<dbReference type="GO" id="GO:0071555">
    <property type="term" value="P:cell wall organization"/>
    <property type="evidence" value="ECO:0007669"/>
    <property type="project" value="UniProtKB-KW"/>
</dbReference>
<dbReference type="PIRSF" id="PIRSF039102">
    <property type="entry name" value="Ddl/VanB"/>
    <property type="match status" value="1"/>
</dbReference>
<evidence type="ECO:0000256" key="15">
    <source>
        <dbReference type="ARBA" id="ARBA00023316"/>
    </source>
</evidence>
<comment type="similarity">
    <text evidence="5 18">Belongs to the D-alanine--D-alanine ligase family.</text>
</comment>
<keyword evidence="9 20" id="KW-0547">Nucleotide-binding</keyword>
<feature type="binding site" evidence="21">
    <location>
        <position position="317"/>
    </location>
    <ligand>
        <name>Mg(2+)</name>
        <dbReference type="ChEBI" id="CHEBI:18420"/>
        <label>2</label>
    </ligand>
</feature>
<dbReference type="InterPro" id="IPR005905">
    <property type="entry name" value="D_ala_D_ala"/>
</dbReference>
<dbReference type="NCBIfam" id="NF002525">
    <property type="entry name" value="PRK01966.1-1"/>
    <property type="match status" value="1"/>
</dbReference>
<feature type="active site" evidence="19">
    <location>
        <position position="16"/>
    </location>
</feature>
<comment type="caution">
    <text evidence="24">The sequence shown here is derived from an EMBL/GenBank/DDBJ whole genome shotgun (WGS) entry which is preliminary data.</text>
</comment>
<dbReference type="UniPathway" id="UPA00219"/>
<evidence type="ECO:0000256" key="5">
    <source>
        <dbReference type="ARBA" id="ARBA00010871"/>
    </source>
</evidence>
<evidence type="ECO:0000256" key="12">
    <source>
        <dbReference type="ARBA" id="ARBA00022960"/>
    </source>
</evidence>
<dbReference type="STRING" id="1354337.M983_0055"/>
<dbReference type="PROSITE" id="PS00843">
    <property type="entry name" value="DALA_DALA_LIGASE_1"/>
    <property type="match status" value="1"/>
</dbReference>
<evidence type="ECO:0000256" key="20">
    <source>
        <dbReference type="PIRSR" id="PIRSR039102-2"/>
    </source>
</evidence>
<dbReference type="InterPro" id="IPR013815">
    <property type="entry name" value="ATP_grasp_subdomain_1"/>
</dbReference>
<dbReference type="FunFam" id="3.30.470.20:FF:000008">
    <property type="entry name" value="D-alanine--D-alanine ligase"/>
    <property type="match status" value="1"/>
</dbReference>
<feature type="binding site" evidence="20">
    <location>
        <begin position="221"/>
        <end position="228"/>
    </location>
    <ligand>
        <name>ATP</name>
        <dbReference type="ChEBI" id="CHEBI:30616"/>
    </ligand>
</feature>
<evidence type="ECO:0000256" key="9">
    <source>
        <dbReference type="ARBA" id="ARBA00022741"/>
    </source>
</evidence>
<organism evidence="24 25">
    <name type="scientific">Proteus myxofaciens ATCC 19692</name>
    <dbReference type="NCBI Taxonomy" id="1354337"/>
    <lineage>
        <taxon>Bacteria</taxon>
        <taxon>Pseudomonadati</taxon>
        <taxon>Pseudomonadota</taxon>
        <taxon>Gammaproteobacteria</taxon>
        <taxon>Enterobacterales</taxon>
        <taxon>Morganellaceae</taxon>
        <taxon>Proteus</taxon>
    </lineage>
</organism>
<comment type="subcellular location">
    <subcellularLocation>
        <location evidence="3 18">Cytoplasm</location>
    </subcellularLocation>
</comment>
<evidence type="ECO:0000256" key="17">
    <source>
        <dbReference type="ARBA" id="ARBA00060592"/>
    </source>
</evidence>
<feature type="active site" evidence="19">
    <location>
        <position position="191"/>
    </location>
</feature>
<comment type="cofactor">
    <cofactor evidence="21">
        <name>Mg(2+)</name>
        <dbReference type="ChEBI" id="CHEBI:18420"/>
    </cofactor>
    <cofactor evidence="21">
        <name>Mn(2+)</name>
        <dbReference type="ChEBI" id="CHEBI:29035"/>
    </cofactor>
    <text evidence="21">Binds 2 magnesium or manganese ions per subunit.</text>
</comment>
<sequence length="366" mass="40403">MSKLRVAIIFGGKSTEHQVSLQSAKNIINELDRTKFDLCLIGINEQGQWHEYSEADYLLNSDNPKTISLSNPYRAIAIIPGSHKEQFISLEDGKPLPQIDVVFPIVHGAYGEDGTLQGVLHMIDMPYVGPNIISAAACMDKDITKRLLKEAELAVAPFVTIMAHETNTISYKEISHELGLPLFIKPANLGSSVGISKVNNEEEFKAALKIAFEYDLKVIVESAIVGREIECAVLGNEVPEASPCGEIVLNDAFYAYNTKYIDDNGAKVVVPAQMSDENSTHIRNVALKAYRVLNCLGMARVDVFLTQDDRVIINEINTLPGFTNISMYPKLWQSAGLGYQSLITKLIELALAHHKKTALLKTKCEI</sequence>
<dbReference type="GO" id="GO:0046872">
    <property type="term" value="F:metal ion binding"/>
    <property type="evidence" value="ECO:0007669"/>
    <property type="project" value="UniProtKB-KW"/>
</dbReference>
<evidence type="ECO:0000256" key="4">
    <source>
        <dbReference type="ARBA" id="ARBA00004752"/>
    </source>
</evidence>
<feature type="binding site" evidence="21">
    <location>
        <position position="315"/>
    </location>
    <ligand>
        <name>Mg(2+)</name>
        <dbReference type="ChEBI" id="CHEBI:18420"/>
        <label>1</label>
    </ligand>
</feature>
<feature type="binding site" evidence="20">
    <location>
        <position position="141"/>
    </location>
    <ligand>
        <name>ATP</name>
        <dbReference type="ChEBI" id="CHEBI:30616"/>
    </ligand>
</feature>
<dbReference type="RefSeq" id="WP_066745235.1">
    <property type="nucleotide sequence ID" value="NZ_LXEN01000004.1"/>
</dbReference>
<dbReference type="PANTHER" id="PTHR23132:SF25">
    <property type="entry name" value="D-ALANINE--D-ALANINE LIGASE A"/>
    <property type="match status" value="1"/>
</dbReference>
<evidence type="ECO:0000256" key="18">
    <source>
        <dbReference type="HAMAP-Rule" id="MF_00047"/>
    </source>
</evidence>
<evidence type="ECO:0000256" key="16">
    <source>
        <dbReference type="ARBA" id="ARBA00047614"/>
    </source>
</evidence>
<name>A0A198GQT6_9GAMM</name>
<keyword evidence="8 21" id="KW-0479">Metal-binding</keyword>
<dbReference type="AlphaFoldDB" id="A0A198GQT6"/>
<evidence type="ECO:0000256" key="6">
    <source>
        <dbReference type="ARBA" id="ARBA00022490"/>
    </source>
</evidence>
<keyword evidence="11 21" id="KW-0460">Magnesium</keyword>
<evidence type="ECO:0000256" key="22">
    <source>
        <dbReference type="PROSITE-ProRule" id="PRU00409"/>
    </source>
</evidence>
<keyword evidence="13 18" id="KW-0573">Peptidoglycan synthesis</keyword>
<dbReference type="PANTHER" id="PTHR23132">
    <property type="entry name" value="D-ALANINE--D-ALANINE LIGASE"/>
    <property type="match status" value="1"/>
</dbReference>
<evidence type="ECO:0000256" key="19">
    <source>
        <dbReference type="PIRSR" id="PIRSR039102-1"/>
    </source>
</evidence>
<keyword evidence="7 18" id="KW-0436">Ligase</keyword>
<dbReference type="EMBL" id="LXEN01000004">
    <property type="protein sequence ID" value="OAT39230.1"/>
    <property type="molecule type" value="Genomic_DNA"/>
</dbReference>
<evidence type="ECO:0000256" key="10">
    <source>
        <dbReference type="ARBA" id="ARBA00022840"/>
    </source>
</evidence>
<gene>
    <name evidence="18" type="primary">ddl</name>
    <name evidence="24" type="ORF">M983_0055</name>
</gene>
<evidence type="ECO:0000313" key="24">
    <source>
        <dbReference type="EMBL" id="OAT39230.1"/>
    </source>
</evidence>
<feature type="binding site" evidence="20">
    <location>
        <begin position="191"/>
        <end position="192"/>
    </location>
    <ligand>
        <name>ATP</name>
        <dbReference type="ChEBI" id="CHEBI:30616"/>
    </ligand>
</feature>
<evidence type="ECO:0000256" key="11">
    <source>
        <dbReference type="ARBA" id="ARBA00022842"/>
    </source>
</evidence>
<feature type="binding site" evidence="21">
    <location>
        <position position="315"/>
    </location>
    <ligand>
        <name>Mg(2+)</name>
        <dbReference type="ChEBI" id="CHEBI:18420"/>
        <label>2</label>
    </ligand>
</feature>
<dbReference type="Gene3D" id="3.40.50.20">
    <property type="match status" value="1"/>
</dbReference>
<dbReference type="SUPFAM" id="SSF52440">
    <property type="entry name" value="PreATP-grasp domain"/>
    <property type="match status" value="1"/>
</dbReference>
<evidence type="ECO:0000256" key="13">
    <source>
        <dbReference type="ARBA" id="ARBA00022984"/>
    </source>
</evidence>
<dbReference type="PROSITE" id="PS50975">
    <property type="entry name" value="ATP_GRASP"/>
    <property type="match status" value="1"/>
</dbReference>
<dbReference type="OrthoDB" id="9813261at2"/>
<dbReference type="GO" id="GO:0008360">
    <property type="term" value="P:regulation of cell shape"/>
    <property type="evidence" value="ECO:0007669"/>
    <property type="project" value="UniProtKB-KW"/>
</dbReference>
<dbReference type="EC" id="6.3.2.4" evidence="18"/>
<dbReference type="InterPro" id="IPR000291">
    <property type="entry name" value="D-Ala_lig_Van_CS"/>
</dbReference>
<evidence type="ECO:0000256" key="7">
    <source>
        <dbReference type="ARBA" id="ARBA00022598"/>
    </source>
</evidence>
<dbReference type="Proteomes" id="UP000094023">
    <property type="component" value="Unassembled WGS sequence"/>
</dbReference>
<feature type="binding site" evidence="21">
    <location>
        <position position="302"/>
    </location>
    <ligand>
        <name>Mg(2+)</name>
        <dbReference type="ChEBI" id="CHEBI:18420"/>
        <label>1</label>
    </ligand>
</feature>
<comment type="cofactor">
    <cofactor evidence="1">
        <name>Mn(2+)</name>
        <dbReference type="ChEBI" id="CHEBI:29035"/>
    </cofactor>
</comment>
<keyword evidence="25" id="KW-1185">Reference proteome</keyword>
<evidence type="ECO:0000256" key="21">
    <source>
        <dbReference type="PIRSR" id="PIRSR039102-3"/>
    </source>
</evidence>
<feature type="domain" description="ATP-grasp" evidence="23">
    <location>
        <begin position="145"/>
        <end position="348"/>
    </location>
</feature>
<dbReference type="Pfam" id="PF01820">
    <property type="entry name" value="Dala_Dala_lig_N"/>
    <property type="match status" value="1"/>
</dbReference>
<protein>
    <recommendedName>
        <fullName evidence="18">D-alanine--D-alanine ligase</fullName>
        <ecNumber evidence="18">6.3.2.4</ecNumber>
    </recommendedName>
    <alternativeName>
        <fullName evidence="18">D-Ala-D-Ala ligase</fullName>
    </alternativeName>
    <alternativeName>
        <fullName evidence="18">D-alanylalanine synthetase</fullName>
    </alternativeName>
</protein>
<dbReference type="Gene3D" id="3.30.1490.20">
    <property type="entry name" value="ATP-grasp fold, A domain"/>
    <property type="match status" value="1"/>
</dbReference>
<feature type="binding site" evidence="20">
    <location>
        <begin position="183"/>
        <end position="185"/>
    </location>
    <ligand>
        <name>ATP</name>
        <dbReference type="ChEBI" id="CHEBI:30616"/>
    </ligand>
</feature>
<dbReference type="NCBIfam" id="NF002528">
    <property type="entry name" value="PRK01966.1-4"/>
    <property type="match status" value="1"/>
</dbReference>
<evidence type="ECO:0000256" key="2">
    <source>
        <dbReference type="ARBA" id="ARBA00003921"/>
    </source>
</evidence>
<dbReference type="Gene3D" id="3.30.470.20">
    <property type="entry name" value="ATP-grasp fold, B domain"/>
    <property type="match status" value="1"/>
</dbReference>
<dbReference type="PROSITE" id="PS00844">
    <property type="entry name" value="DALA_DALA_LIGASE_2"/>
    <property type="match status" value="1"/>
</dbReference>
<keyword evidence="12 18" id="KW-0133">Cell shape</keyword>
<comment type="function">
    <text evidence="2 18">Cell wall formation.</text>
</comment>
<dbReference type="SUPFAM" id="SSF56059">
    <property type="entry name" value="Glutathione synthetase ATP-binding domain-like"/>
    <property type="match status" value="1"/>
</dbReference>
<proteinExistence type="inferred from homology"/>
<feature type="active site" evidence="19">
    <location>
        <position position="326"/>
    </location>
</feature>
<dbReference type="GO" id="GO:0005524">
    <property type="term" value="F:ATP binding"/>
    <property type="evidence" value="ECO:0007669"/>
    <property type="project" value="UniProtKB-UniRule"/>
</dbReference>
<dbReference type="NCBIfam" id="NF002378">
    <property type="entry name" value="PRK01372.1"/>
    <property type="match status" value="1"/>
</dbReference>
<dbReference type="GO" id="GO:0009252">
    <property type="term" value="P:peptidoglycan biosynthetic process"/>
    <property type="evidence" value="ECO:0007669"/>
    <property type="project" value="UniProtKB-UniRule"/>
</dbReference>
<reference evidence="24 25" key="1">
    <citation type="submission" date="2016-04" db="EMBL/GenBank/DDBJ databases">
        <title>ATOL: Assembling a taxonomically balanced genome-scale reconstruction of the evolutionary history of the Enterobacteriaceae.</title>
        <authorList>
            <person name="Plunkett G.III."/>
            <person name="Neeno-Eckwall E.C."/>
            <person name="Glasner J.D."/>
            <person name="Perna N.T."/>
        </authorList>
    </citation>
    <scope>NUCLEOTIDE SEQUENCE [LARGE SCALE GENOMIC DNA]</scope>
    <source>
        <strain evidence="24 25">ATCC 19692</strain>
    </source>
</reference>
<feature type="binding site" evidence="20">
    <location>
        <begin position="314"/>
        <end position="315"/>
    </location>
    <ligand>
        <name>ATP</name>
        <dbReference type="ChEBI" id="CHEBI:30616"/>
    </ligand>
</feature>
<keyword evidence="14 21" id="KW-0464">Manganese</keyword>
<dbReference type="NCBIfam" id="TIGR01205">
    <property type="entry name" value="D_ala_D_alaTIGR"/>
    <property type="match status" value="1"/>
</dbReference>
<dbReference type="InterPro" id="IPR016185">
    <property type="entry name" value="PreATP-grasp_dom_sf"/>
</dbReference>
<evidence type="ECO:0000256" key="1">
    <source>
        <dbReference type="ARBA" id="ARBA00001936"/>
    </source>
</evidence>
<comment type="catalytic activity">
    <reaction evidence="16 18">
        <text>2 D-alanine + ATP = D-alanyl-D-alanine + ADP + phosphate + H(+)</text>
        <dbReference type="Rhea" id="RHEA:11224"/>
        <dbReference type="ChEBI" id="CHEBI:15378"/>
        <dbReference type="ChEBI" id="CHEBI:30616"/>
        <dbReference type="ChEBI" id="CHEBI:43474"/>
        <dbReference type="ChEBI" id="CHEBI:57416"/>
        <dbReference type="ChEBI" id="CHEBI:57822"/>
        <dbReference type="ChEBI" id="CHEBI:456216"/>
        <dbReference type="EC" id="6.3.2.4"/>
    </reaction>
</comment>
<comment type="pathway">
    <text evidence="17">Glycan biosynthesis.</text>
</comment>
<accession>A0A198GQT6</accession>
<dbReference type="InterPro" id="IPR011095">
    <property type="entry name" value="Dala_Dala_lig_C"/>
</dbReference>
<keyword evidence="15 18" id="KW-0961">Cell wall biogenesis/degradation</keyword>
<dbReference type="FunFam" id="3.30.1490.20:FF:000007">
    <property type="entry name" value="D-alanine--D-alanine ligase"/>
    <property type="match status" value="1"/>
</dbReference>